<dbReference type="EMBL" id="CH991560">
    <property type="protein sequence ID" value="EDQ87201.1"/>
    <property type="molecule type" value="Genomic_DNA"/>
</dbReference>
<accession>A9V527</accession>
<dbReference type="InterPro" id="IPR033932">
    <property type="entry name" value="YtcJ-like"/>
</dbReference>
<protein>
    <recommendedName>
        <fullName evidence="1">Amidohydrolase 3 domain-containing protein</fullName>
    </recommendedName>
</protein>
<gene>
    <name evidence="2" type="ORF">MONBRDRAFT_27363</name>
</gene>
<dbReference type="GeneID" id="5893231"/>
<name>A9V527_MONBE</name>
<dbReference type="GO" id="GO:0016810">
    <property type="term" value="F:hydrolase activity, acting on carbon-nitrogen (but not peptide) bonds"/>
    <property type="evidence" value="ECO:0007669"/>
    <property type="project" value="InterPro"/>
</dbReference>
<keyword evidence="3" id="KW-1185">Reference proteome</keyword>
<dbReference type="OMA" id="VAWVGSE"/>
<dbReference type="SUPFAM" id="SSF51556">
    <property type="entry name" value="Metallo-dependent hydrolases"/>
    <property type="match status" value="1"/>
</dbReference>
<reference evidence="2 3" key="1">
    <citation type="journal article" date="2008" name="Nature">
        <title>The genome of the choanoflagellate Monosiga brevicollis and the origin of metazoans.</title>
        <authorList>
            <consortium name="JGI Sequencing"/>
            <person name="King N."/>
            <person name="Westbrook M.J."/>
            <person name="Young S.L."/>
            <person name="Kuo A."/>
            <person name="Abedin M."/>
            <person name="Chapman J."/>
            <person name="Fairclough S."/>
            <person name="Hellsten U."/>
            <person name="Isogai Y."/>
            <person name="Letunic I."/>
            <person name="Marr M."/>
            <person name="Pincus D."/>
            <person name="Putnam N."/>
            <person name="Rokas A."/>
            <person name="Wright K.J."/>
            <person name="Zuzow R."/>
            <person name="Dirks W."/>
            <person name="Good M."/>
            <person name="Goodstein D."/>
            <person name="Lemons D."/>
            <person name="Li W."/>
            <person name="Lyons J.B."/>
            <person name="Morris A."/>
            <person name="Nichols S."/>
            <person name="Richter D.J."/>
            <person name="Salamov A."/>
            <person name="Bork P."/>
            <person name="Lim W.A."/>
            <person name="Manning G."/>
            <person name="Miller W.T."/>
            <person name="McGinnis W."/>
            <person name="Shapiro H."/>
            <person name="Tjian R."/>
            <person name="Grigoriev I.V."/>
            <person name="Rokhsar D."/>
        </authorList>
    </citation>
    <scope>NUCLEOTIDE SEQUENCE [LARGE SCALE GENOMIC DNA]</scope>
    <source>
        <strain evidence="3">MX1 / ATCC 50154</strain>
    </source>
</reference>
<feature type="domain" description="Amidohydrolase 3" evidence="1">
    <location>
        <begin position="66"/>
        <end position="564"/>
    </location>
</feature>
<dbReference type="Gene3D" id="3.10.310.70">
    <property type="match status" value="1"/>
</dbReference>
<dbReference type="CDD" id="cd01300">
    <property type="entry name" value="YtcJ_like"/>
    <property type="match status" value="1"/>
</dbReference>
<dbReference type="Gene3D" id="3.20.20.140">
    <property type="entry name" value="Metal-dependent hydrolases"/>
    <property type="match status" value="1"/>
</dbReference>
<evidence type="ECO:0000259" key="1">
    <source>
        <dbReference type="Pfam" id="PF07969"/>
    </source>
</evidence>
<dbReference type="Proteomes" id="UP000001357">
    <property type="component" value="Unassembled WGS sequence"/>
</dbReference>
<evidence type="ECO:0000313" key="2">
    <source>
        <dbReference type="EMBL" id="EDQ87201.1"/>
    </source>
</evidence>
<dbReference type="AlphaFoldDB" id="A9V527"/>
<dbReference type="eggNOG" id="ENOG502QSHE">
    <property type="taxonomic scope" value="Eukaryota"/>
</dbReference>
<dbReference type="PANTHER" id="PTHR22642:SF2">
    <property type="entry name" value="PROTEIN LONG AFTER FAR-RED 3"/>
    <property type="match status" value="1"/>
</dbReference>
<organism evidence="2 3">
    <name type="scientific">Monosiga brevicollis</name>
    <name type="common">Choanoflagellate</name>
    <dbReference type="NCBI Taxonomy" id="81824"/>
    <lineage>
        <taxon>Eukaryota</taxon>
        <taxon>Choanoflagellata</taxon>
        <taxon>Craspedida</taxon>
        <taxon>Salpingoecidae</taxon>
        <taxon>Monosiga</taxon>
    </lineage>
</organism>
<evidence type="ECO:0000313" key="3">
    <source>
        <dbReference type="Proteomes" id="UP000001357"/>
    </source>
</evidence>
<dbReference type="Pfam" id="PF07969">
    <property type="entry name" value="Amidohydro_3"/>
    <property type="match status" value="1"/>
</dbReference>
<dbReference type="InterPro" id="IPR013108">
    <property type="entry name" value="Amidohydro_3"/>
</dbReference>
<dbReference type="InParanoid" id="A9V527"/>
<proteinExistence type="predicted"/>
<dbReference type="Gene3D" id="2.30.40.10">
    <property type="entry name" value="Urease, subunit C, domain 1"/>
    <property type="match status" value="1"/>
</dbReference>
<sequence length="574" mass="63487">MAASHGQSRPLGAEAPGQQCLYYNGMFYQGENEEQYEWVVVDQGTGQIVQLGKPGTDLPSTPIERIDLEGQLVLPGLQDSHLHIRMLGETLSRPSFRDCRSVADMLEVVRVAHEALPPDAWIVGQHWDHEQIREGRPVTMTELEAVCPGRFCLLYRGCFHVAVASRQTLELMGVPLTRSPAQLTALKLEQDTVEYDATGQATGLLREAAATRAFSLHEDVVTDEQRRAWIQTGLQHALELGLTVVQPNDAHAWPIYRQLHQEGQLNLRVHLTLPYTELRDQADAADAPAAALPPFAPWSSTDDMLRCQRIKLFADGSLGAGTAALSLPYRCAHNHDDHAHDEQHKEDRGILNYTQDDFNAYVARAHQAGFQLEIHVIGDAAADSALTALEAAGVGPADRAILTHCQVLSNSILPRMHKLQTIANIQPSFVVTDAAWLHKRLDERLLEVCYAWRTLLQRGIPCAGGSDAPVETINPLQGMHDAIFRDKPAGSTEMCFLPQERLSFDEALHLYTRGGAYAGRSEQRRGIFAEGFDADFVVLPTPVHKHPELLASTKVSRVVVAGQTRFLRQPDDPS</sequence>
<dbReference type="InterPro" id="IPR032466">
    <property type="entry name" value="Metal_Hydrolase"/>
</dbReference>
<dbReference type="STRING" id="81824.A9V527"/>
<dbReference type="RefSeq" id="XP_001747814.1">
    <property type="nucleotide sequence ID" value="XM_001747762.1"/>
</dbReference>
<dbReference type="KEGG" id="mbr:MONBRDRAFT_27363"/>
<dbReference type="PANTHER" id="PTHR22642">
    <property type="entry name" value="IMIDAZOLONEPROPIONASE"/>
    <property type="match status" value="1"/>
</dbReference>
<dbReference type="InterPro" id="IPR011059">
    <property type="entry name" value="Metal-dep_hydrolase_composite"/>
</dbReference>
<dbReference type="SUPFAM" id="SSF51338">
    <property type="entry name" value="Composite domain of metallo-dependent hydrolases"/>
    <property type="match status" value="1"/>
</dbReference>